<keyword evidence="1" id="KW-0472">Membrane</keyword>
<dbReference type="Proteomes" id="UP000765509">
    <property type="component" value="Unassembled WGS sequence"/>
</dbReference>
<proteinExistence type="predicted"/>
<evidence type="ECO:0008006" key="4">
    <source>
        <dbReference type="Google" id="ProtNLM"/>
    </source>
</evidence>
<sequence>MNPSINPPSPPLRSTQIKSDQLNLDINHLEDLDNLTLNSITTTTTTTTISSHHPFSSSQFSQANSFKKTCLGLMKNYFIYFSIFFISSSFILISYLHLSIGQSLFNQLNHSNLNLESYSKLIIHQNHLENLKIQKINNDSIHLIVDLQLALNLKSMTLNNQTKNHHLSKKIQSNLLNWLINHTNSITIKLDSPVQFHSNLSSQDLIHVQILDSFNLPIYNQSNLSTISLNLIIYIISPDLINQFLTQTYSNHLGSLTLIIQNLNLNLNGNWLSSGFSNLIKHKFKIKLKEFKSIIHFKIPTLPPIFQNLLQEIQIDNYSFYPLKSSTQIEKIKPNPLGIQATISIPNPFLQLDKFIKKLDLNLNIPWRFSLAIFLDSISIKKNHTSSISNSKVLMGLVSTLPFHLNHSLSRLSLTAKGNLIQQTPHNSETLSSFLNRFLKGLSTNVTIRSTQVGNSQNQDWIQQPSYSNQLILKDSYDQKTSYYMNQILKNLDVKLPFPGSTNKDFLKELVIKDMSISLSGTKMLCSGTALGVVNLPQEIMEISNLIQIDSIWPNVILLDGKLPSSNENLIEEEYPTNAFGRLVTQGFIPSRLIKQKHENQKETKLTLEASIKDVPLEILDGRASKFRRYATKYVFRNHQTGLETSVLGHSDGIGQLSGLGKIKFDKLKVKGTFFVGGKETQKEKSDL</sequence>
<evidence type="ECO:0000313" key="3">
    <source>
        <dbReference type="Proteomes" id="UP000765509"/>
    </source>
</evidence>
<name>A0A9Q3HVR5_9BASI</name>
<feature type="transmembrane region" description="Helical" evidence="1">
    <location>
        <begin position="77"/>
        <end position="98"/>
    </location>
</feature>
<comment type="caution">
    <text evidence="2">The sequence shown here is derived from an EMBL/GenBank/DDBJ whole genome shotgun (WGS) entry which is preliminary data.</text>
</comment>
<organism evidence="2 3">
    <name type="scientific">Austropuccinia psidii MF-1</name>
    <dbReference type="NCBI Taxonomy" id="1389203"/>
    <lineage>
        <taxon>Eukaryota</taxon>
        <taxon>Fungi</taxon>
        <taxon>Dikarya</taxon>
        <taxon>Basidiomycota</taxon>
        <taxon>Pucciniomycotina</taxon>
        <taxon>Pucciniomycetes</taxon>
        <taxon>Pucciniales</taxon>
        <taxon>Sphaerophragmiaceae</taxon>
        <taxon>Austropuccinia</taxon>
    </lineage>
</organism>
<gene>
    <name evidence="2" type="ORF">O181_056534</name>
</gene>
<evidence type="ECO:0000256" key="1">
    <source>
        <dbReference type="SAM" id="Phobius"/>
    </source>
</evidence>
<evidence type="ECO:0000313" key="2">
    <source>
        <dbReference type="EMBL" id="MBW0516819.1"/>
    </source>
</evidence>
<dbReference type="OrthoDB" id="2507415at2759"/>
<protein>
    <recommendedName>
        <fullName evidence="4">Transmembrane protein</fullName>
    </recommendedName>
</protein>
<keyword evidence="1" id="KW-1133">Transmembrane helix</keyword>
<keyword evidence="1" id="KW-0812">Transmembrane</keyword>
<dbReference type="EMBL" id="AVOT02025501">
    <property type="protein sequence ID" value="MBW0516819.1"/>
    <property type="molecule type" value="Genomic_DNA"/>
</dbReference>
<reference evidence="2" key="1">
    <citation type="submission" date="2021-03" db="EMBL/GenBank/DDBJ databases">
        <title>Draft genome sequence of rust myrtle Austropuccinia psidii MF-1, a brazilian biotype.</title>
        <authorList>
            <person name="Quecine M.C."/>
            <person name="Pachon D.M.R."/>
            <person name="Bonatelli M.L."/>
            <person name="Correr F.H."/>
            <person name="Franceschini L.M."/>
            <person name="Leite T.F."/>
            <person name="Margarido G.R.A."/>
            <person name="Almeida C.A."/>
            <person name="Ferrarezi J.A."/>
            <person name="Labate C.A."/>
        </authorList>
    </citation>
    <scope>NUCLEOTIDE SEQUENCE</scope>
    <source>
        <strain evidence="2">MF-1</strain>
    </source>
</reference>
<dbReference type="AlphaFoldDB" id="A0A9Q3HVR5"/>
<keyword evidence="3" id="KW-1185">Reference proteome</keyword>
<accession>A0A9Q3HVR5</accession>